<dbReference type="AlphaFoldDB" id="A0A182WPN0"/>
<organism evidence="1 2">
    <name type="scientific">Anopheles minimus</name>
    <dbReference type="NCBI Taxonomy" id="112268"/>
    <lineage>
        <taxon>Eukaryota</taxon>
        <taxon>Metazoa</taxon>
        <taxon>Ecdysozoa</taxon>
        <taxon>Arthropoda</taxon>
        <taxon>Hexapoda</taxon>
        <taxon>Insecta</taxon>
        <taxon>Pterygota</taxon>
        <taxon>Neoptera</taxon>
        <taxon>Endopterygota</taxon>
        <taxon>Diptera</taxon>
        <taxon>Nematocera</taxon>
        <taxon>Culicoidea</taxon>
        <taxon>Culicidae</taxon>
        <taxon>Anophelinae</taxon>
        <taxon>Anopheles</taxon>
    </lineage>
</organism>
<dbReference type="EnsemblMetazoa" id="AMIN014627-RA">
    <property type="protein sequence ID" value="AMIN014627-PA"/>
    <property type="gene ID" value="AMIN014627"/>
</dbReference>
<reference evidence="1" key="2">
    <citation type="submission" date="2020-05" db="UniProtKB">
        <authorList>
            <consortium name="EnsemblMetazoa"/>
        </authorList>
    </citation>
    <scope>IDENTIFICATION</scope>
    <source>
        <strain evidence="1">MINIMUS1</strain>
    </source>
</reference>
<sequence>VSNRRHYKFKDWPNGRKNGAFVLTPTVRQSTRTQSCID</sequence>
<protein>
    <submittedName>
        <fullName evidence="1">Uncharacterized protein</fullName>
    </submittedName>
</protein>
<accession>A0A182WPN0</accession>
<evidence type="ECO:0000313" key="2">
    <source>
        <dbReference type="Proteomes" id="UP000075920"/>
    </source>
</evidence>
<reference evidence="2" key="1">
    <citation type="submission" date="2013-03" db="EMBL/GenBank/DDBJ databases">
        <title>The Genome Sequence of Anopheles minimus MINIMUS1.</title>
        <authorList>
            <consortium name="The Broad Institute Genomics Platform"/>
            <person name="Neafsey D.E."/>
            <person name="Walton C."/>
            <person name="Walker B."/>
            <person name="Young S.K."/>
            <person name="Zeng Q."/>
            <person name="Gargeya S."/>
            <person name="Fitzgerald M."/>
            <person name="Haas B."/>
            <person name="Abouelleil A."/>
            <person name="Allen A.W."/>
            <person name="Alvarado L."/>
            <person name="Arachchi H.M."/>
            <person name="Berlin A.M."/>
            <person name="Chapman S.B."/>
            <person name="Gainer-Dewar J."/>
            <person name="Goldberg J."/>
            <person name="Griggs A."/>
            <person name="Gujja S."/>
            <person name="Hansen M."/>
            <person name="Howarth C."/>
            <person name="Imamovic A."/>
            <person name="Ireland A."/>
            <person name="Larimer J."/>
            <person name="McCowan C."/>
            <person name="Murphy C."/>
            <person name="Pearson M."/>
            <person name="Poon T.W."/>
            <person name="Priest M."/>
            <person name="Roberts A."/>
            <person name="Saif S."/>
            <person name="Shea T."/>
            <person name="Sisk P."/>
            <person name="Sykes S."/>
            <person name="Wortman J."/>
            <person name="Nusbaum C."/>
            <person name="Birren B."/>
        </authorList>
    </citation>
    <scope>NUCLEOTIDE SEQUENCE [LARGE SCALE GENOMIC DNA]</scope>
    <source>
        <strain evidence="2">MINIMUS1</strain>
    </source>
</reference>
<dbReference type="VEuPathDB" id="VectorBase:AMIN014627"/>
<keyword evidence="2" id="KW-1185">Reference proteome</keyword>
<evidence type="ECO:0000313" key="1">
    <source>
        <dbReference type="EnsemblMetazoa" id="AMIN014627-PA"/>
    </source>
</evidence>
<dbReference type="Proteomes" id="UP000075920">
    <property type="component" value="Unassembled WGS sequence"/>
</dbReference>
<name>A0A182WPN0_9DIPT</name>
<proteinExistence type="predicted"/>